<evidence type="ECO:0000256" key="9">
    <source>
        <dbReference type="ARBA" id="ARBA00023204"/>
    </source>
</evidence>
<comment type="catalytic activity">
    <reaction evidence="10">
        <text>8-oxo-dGTP + H2O = 8-oxo-dGMP + diphosphate + H(+)</text>
        <dbReference type="Rhea" id="RHEA:31575"/>
        <dbReference type="ChEBI" id="CHEBI:15377"/>
        <dbReference type="ChEBI" id="CHEBI:15378"/>
        <dbReference type="ChEBI" id="CHEBI:33019"/>
        <dbReference type="ChEBI" id="CHEBI:63224"/>
        <dbReference type="ChEBI" id="CHEBI:77896"/>
        <dbReference type="EC" id="3.6.1.55"/>
    </reaction>
</comment>
<dbReference type="EC" id="3.6.1.55" evidence="11"/>
<evidence type="ECO:0000256" key="7">
    <source>
        <dbReference type="ARBA" id="ARBA00022801"/>
    </source>
</evidence>
<dbReference type="AlphaFoldDB" id="A0A919CFW6"/>
<keyword evidence="7" id="KW-0378">Hydrolase</keyword>
<evidence type="ECO:0000313" key="13">
    <source>
        <dbReference type="EMBL" id="GHD18623.1"/>
    </source>
</evidence>
<comment type="similarity">
    <text evidence="2">Belongs to the Nudix hydrolase family.</text>
</comment>
<dbReference type="InterPro" id="IPR000086">
    <property type="entry name" value="NUDIX_hydrolase_dom"/>
</dbReference>
<dbReference type="GO" id="GO:0046872">
    <property type="term" value="F:metal ion binding"/>
    <property type="evidence" value="ECO:0007669"/>
    <property type="project" value="UniProtKB-KW"/>
</dbReference>
<dbReference type="Proteomes" id="UP000654947">
    <property type="component" value="Unassembled WGS sequence"/>
</dbReference>
<dbReference type="InterPro" id="IPR020476">
    <property type="entry name" value="Nudix_hydrolase"/>
</dbReference>
<dbReference type="GO" id="GO:0008413">
    <property type="term" value="F:8-oxo-7,8-dihydroguanosine triphosphate pyrophosphatase activity"/>
    <property type="evidence" value="ECO:0007669"/>
    <property type="project" value="TreeGrafter"/>
</dbReference>
<gene>
    <name evidence="13" type="ORF">GCM10007147_09010</name>
</gene>
<keyword evidence="4" id="KW-0235">DNA replication</keyword>
<evidence type="ECO:0000256" key="3">
    <source>
        <dbReference type="ARBA" id="ARBA00022457"/>
    </source>
</evidence>
<evidence type="ECO:0000256" key="11">
    <source>
        <dbReference type="ARBA" id="ARBA00038905"/>
    </source>
</evidence>
<name>A0A919CFW6_9ACTN</name>
<dbReference type="RefSeq" id="WP_017574142.1">
    <property type="nucleotide sequence ID" value="NZ_BMXL01000003.1"/>
</dbReference>
<keyword evidence="8" id="KW-0460">Magnesium</keyword>
<evidence type="ECO:0000256" key="2">
    <source>
        <dbReference type="ARBA" id="ARBA00005582"/>
    </source>
</evidence>
<reference evidence="13 14" key="1">
    <citation type="journal article" date="2014" name="Int. J. Syst. Evol. Microbiol.">
        <title>Complete genome sequence of Corynebacterium casei LMG S-19264T (=DSM 44701T), isolated from a smear-ripened cheese.</title>
        <authorList>
            <consortium name="US DOE Joint Genome Institute (JGI-PGF)"/>
            <person name="Walter F."/>
            <person name="Albersmeier A."/>
            <person name="Kalinowski J."/>
            <person name="Ruckert C."/>
        </authorList>
    </citation>
    <scope>NUCLEOTIDE SEQUENCE [LARGE SCALE GENOMIC DNA]</scope>
    <source>
        <strain evidence="13 14">KCTC 19473</strain>
    </source>
</reference>
<dbReference type="PRINTS" id="PR00502">
    <property type="entry name" value="NUDIXFAMILY"/>
</dbReference>
<evidence type="ECO:0000256" key="10">
    <source>
        <dbReference type="ARBA" id="ARBA00035861"/>
    </source>
</evidence>
<evidence type="ECO:0000256" key="6">
    <source>
        <dbReference type="ARBA" id="ARBA00022763"/>
    </source>
</evidence>
<dbReference type="GO" id="GO:0006281">
    <property type="term" value="P:DNA repair"/>
    <property type="evidence" value="ECO:0007669"/>
    <property type="project" value="UniProtKB-KW"/>
</dbReference>
<keyword evidence="6" id="KW-0227">DNA damage</keyword>
<keyword evidence="14" id="KW-1185">Reference proteome</keyword>
<feature type="domain" description="Nudix hydrolase" evidence="12">
    <location>
        <begin position="3"/>
        <end position="131"/>
    </location>
</feature>
<accession>A0A919CFW6</accession>
<dbReference type="EMBL" id="BMXL01000003">
    <property type="protein sequence ID" value="GHD18623.1"/>
    <property type="molecule type" value="Genomic_DNA"/>
</dbReference>
<comment type="cofactor">
    <cofactor evidence="1">
        <name>Mg(2+)</name>
        <dbReference type="ChEBI" id="CHEBI:18420"/>
    </cofactor>
</comment>
<dbReference type="SUPFAM" id="SSF55811">
    <property type="entry name" value="Nudix"/>
    <property type="match status" value="1"/>
</dbReference>
<evidence type="ECO:0000256" key="4">
    <source>
        <dbReference type="ARBA" id="ARBA00022705"/>
    </source>
</evidence>
<dbReference type="GO" id="GO:0044715">
    <property type="term" value="F:8-oxo-dGDP phosphatase activity"/>
    <property type="evidence" value="ECO:0007669"/>
    <property type="project" value="TreeGrafter"/>
</dbReference>
<evidence type="ECO:0000259" key="12">
    <source>
        <dbReference type="PROSITE" id="PS51462"/>
    </source>
</evidence>
<organism evidence="13 14">
    <name type="scientific">Nocardiopsis kunsanensis</name>
    <dbReference type="NCBI Taxonomy" id="141693"/>
    <lineage>
        <taxon>Bacteria</taxon>
        <taxon>Bacillati</taxon>
        <taxon>Actinomycetota</taxon>
        <taxon>Actinomycetes</taxon>
        <taxon>Streptosporangiales</taxon>
        <taxon>Nocardiopsidaceae</taxon>
        <taxon>Nocardiopsis</taxon>
    </lineage>
</organism>
<evidence type="ECO:0000313" key="14">
    <source>
        <dbReference type="Proteomes" id="UP000654947"/>
    </source>
</evidence>
<dbReference type="InterPro" id="IPR047127">
    <property type="entry name" value="MutT-like"/>
</dbReference>
<comment type="caution">
    <text evidence="13">The sequence shown here is derived from an EMBL/GenBank/DDBJ whole genome shotgun (WGS) entry which is preliminary data.</text>
</comment>
<keyword evidence="5" id="KW-0479">Metal-binding</keyword>
<dbReference type="GO" id="GO:0044716">
    <property type="term" value="F:8-oxo-GDP phosphatase activity"/>
    <property type="evidence" value="ECO:0007669"/>
    <property type="project" value="TreeGrafter"/>
</dbReference>
<evidence type="ECO:0000256" key="5">
    <source>
        <dbReference type="ARBA" id="ARBA00022723"/>
    </source>
</evidence>
<keyword evidence="3" id="KW-0515">Mutator protein</keyword>
<evidence type="ECO:0000256" key="8">
    <source>
        <dbReference type="ARBA" id="ARBA00022842"/>
    </source>
</evidence>
<dbReference type="PANTHER" id="PTHR47707">
    <property type="entry name" value="8-OXO-DGTP DIPHOSPHATASE"/>
    <property type="match status" value="1"/>
</dbReference>
<keyword evidence="9" id="KW-0234">DNA repair</keyword>
<dbReference type="Pfam" id="PF00293">
    <property type="entry name" value="NUDIX"/>
    <property type="match status" value="1"/>
</dbReference>
<dbReference type="GO" id="GO:0006260">
    <property type="term" value="P:DNA replication"/>
    <property type="evidence" value="ECO:0007669"/>
    <property type="project" value="UniProtKB-KW"/>
</dbReference>
<proteinExistence type="inferred from homology"/>
<sequence length="139" mass="15338">MQETLVVVGAAVLRNGRVLAAQRARPEALRGLWEFPGGKTDPGEIPEAALVRECREELGAHVRPLERVGPDVPLPVEGRRAVLRLWTAEIVEGDPRPLEHLALRWLSAGELRTVDWLSADLPFLEAVGAHLTHRPARSE</sequence>
<dbReference type="CDD" id="cd03425">
    <property type="entry name" value="NUDIX_MutT_NudA_like"/>
    <property type="match status" value="1"/>
</dbReference>
<dbReference type="PROSITE" id="PS51462">
    <property type="entry name" value="NUDIX"/>
    <property type="match status" value="1"/>
</dbReference>
<dbReference type="GO" id="GO:0035539">
    <property type="term" value="F:8-oxo-7,8-dihydrodeoxyguanosine triphosphate pyrophosphatase activity"/>
    <property type="evidence" value="ECO:0007669"/>
    <property type="project" value="UniProtKB-EC"/>
</dbReference>
<protein>
    <recommendedName>
        <fullName evidence="11">8-oxo-dGTP diphosphatase</fullName>
        <ecNumber evidence="11">3.6.1.55</ecNumber>
    </recommendedName>
</protein>
<evidence type="ECO:0000256" key="1">
    <source>
        <dbReference type="ARBA" id="ARBA00001946"/>
    </source>
</evidence>
<dbReference type="InterPro" id="IPR015797">
    <property type="entry name" value="NUDIX_hydrolase-like_dom_sf"/>
</dbReference>
<dbReference type="Gene3D" id="3.90.79.10">
    <property type="entry name" value="Nucleoside Triphosphate Pyrophosphohydrolase"/>
    <property type="match status" value="1"/>
</dbReference>
<dbReference type="PANTHER" id="PTHR47707:SF1">
    <property type="entry name" value="NUDIX HYDROLASE FAMILY PROTEIN"/>
    <property type="match status" value="1"/>
</dbReference>